<protein>
    <recommendedName>
        <fullName evidence="3">dTDP-4-amino-4,6-dideoxygalactose transaminase</fullName>
    </recommendedName>
</protein>
<dbReference type="EMBL" id="FOGZ01000007">
    <property type="protein sequence ID" value="SER71188.1"/>
    <property type="molecule type" value="Genomic_DNA"/>
</dbReference>
<reference evidence="1 2" key="1">
    <citation type="submission" date="2016-10" db="EMBL/GenBank/DDBJ databases">
        <authorList>
            <person name="de Groot N.N."/>
        </authorList>
    </citation>
    <scope>NUCLEOTIDE SEQUENCE [LARGE SCALE GENOMIC DNA]</scope>
    <source>
        <strain evidence="1 2">DSM 16859</strain>
    </source>
</reference>
<dbReference type="STRING" id="64702.SAMN05443377_10712"/>
<dbReference type="InterPro" id="IPR015421">
    <property type="entry name" value="PyrdxlP-dep_Trfase_major"/>
</dbReference>
<gene>
    <name evidence="1" type="ORF">SAMN05443377_10712</name>
</gene>
<dbReference type="SUPFAM" id="SSF53383">
    <property type="entry name" value="PLP-dependent transferases"/>
    <property type="match status" value="1"/>
</dbReference>
<sequence length="362" mass="38561">MTAADSADGWGGWRSARCVGSGRQALALVARWCRAHAMTTALLPAYHCETMALPFWLEAMAVRAVPVDHQLRTDPRALARALAQEPSPVVILICRTGAIDVAPGLVEVLRRARAAGHLVVEDATHCLLDELVNPAPALPADIRMASLRKLLPVPEGAWIATSPDAAAAAGARHGAGIDLGPLPGRRTCHEQMTLGGARLLREQQLWAQREQLPERGGKGAPGATHALRLAIAAADEAFDAALAPAAPAPGTLAALASLDLLHWARRWRDANAQFCALLGPQLGALNPGRACFPLLRHQLASQIDEELGRRGAFAPQYWPRPSWFRADAGWPEDVLSIDIRPDQSCHRAAALADIVHAAVRGG</sequence>
<keyword evidence="2" id="KW-1185">Reference proteome</keyword>
<evidence type="ECO:0000313" key="1">
    <source>
        <dbReference type="EMBL" id="SER71188.1"/>
    </source>
</evidence>
<dbReference type="AlphaFoldDB" id="A0A1H9REP0"/>
<evidence type="ECO:0000313" key="2">
    <source>
        <dbReference type="Proteomes" id="UP000198815"/>
    </source>
</evidence>
<organism evidence="1 2">
    <name type="scientific">Propionibacterium cyclohexanicum</name>
    <dbReference type="NCBI Taxonomy" id="64702"/>
    <lineage>
        <taxon>Bacteria</taxon>
        <taxon>Bacillati</taxon>
        <taxon>Actinomycetota</taxon>
        <taxon>Actinomycetes</taxon>
        <taxon>Propionibacteriales</taxon>
        <taxon>Propionibacteriaceae</taxon>
        <taxon>Propionibacterium</taxon>
    </lineage>
</organism>
<dbReference type="Proteomes" id="UP000198815">
    <property type="component" value="Unassembled WGS sequence"/>
</dbReference>
<evidence type="ECO:0008006" key="3">
    <source>
        <dbReference type="Google" id="ProtNLM"/>
    </source>
</evidence>
<dbReference type="OrthoDB" id="5146466at2"/>
<name>A0A1H9REP0_9ACTN</name>
<dbReference type="Gene3D" id="3.40.640.10">
    <property type="entry name" value="Type I PLP-dependent aspartate aminotransferase-like (Major domain)"/>
    <property type="match status" value="1"/>
</dbReference>
<proteinExistence type="predicted"/>
<dbReference type="RefSeq" id="WP_091968502.1">
    <property type="nucleotide sequence ID" value="NZ_FOGZ01000007.1"/>
</dbReference>
<accession>A0A1H9REP0</accession>
<dbReference type="InterPro" id="IPR015424">
    <property type="entry name" value="PyrdxlP-dep_Trfase"/>
</dbReference>